<dbReference type="InterPro" id="IPR029052">
    <property type="entry name" value="Metallo-depent_PP-like"/>
</dbReference>
<evidence type="ECO:0000256" key="1">
    <source>
        <dbReference type="ARBA" id="ARBA00004141"/>
    </source>
</evidence>
<dbReference type="AlphaFoldDB" id="A0A7D9DZF1"/>
<dbReference type="GO" id="GO:0016020">
    <property type="term" value="C:membrane"/>
    <property type="evidence" value="ECO:0007669"/>
    <property type="project" value="UniProtKB-SubCell"/>
</dbReference>
<protein>
    <submittedName>
        <fullName evidence="5">Metallophosphoesterase 1 homolog isoform X1</fullName>
    </submittedName>
</protein>
<keyword evidence="2" id="KW-0812">Transmembrane</keyword>
<dbReference type="EMBL" id="CACRXK020002864">
    <property type="protein sequence ID" value="CAB3996414.1"/>
    <property type="molecule type" value="Genomic_DNA"/>
</dbReference>
<dbReference type="GO" id="GO:0016787">
    <property type="term" value="F:hydrolase activity"/>
    <property type="evidence" value="ECO:0007669"/>
    <property type="project" value="InterPro"/>
</dbReference>
<dbReference type="InterPro" id="IPR004843">
    <property type="entry name" value="Calcineurin-like_PHP"/>
</dbReference>
<gene>
    <name evidence="5" type="ORF">PACLA_8A042194</name>
</gene>
<dbReference type="InterPro" id="IPR033308">
    <property type="entry name" value="PGAP5/Cdc1/Ted1"/>
</dbReference>
<comment type="caution">
    <text evidence="5">The sequence shown here is derived from an EMBL/GenBank/DDBJ whole genome shotgun (WGS) entry which is preliminary data.</text>
</comment>
<evidence type="ECO:0000256" key="3">
    <source>
        <dbReference type="ARBA" id="ARBA00022989"/>
    </source>
</evidence>
<keyword evidence="6" id="KW-1185">Reference proteome</keyword>
<dbReference type="GO" id="GO:0006506">
    <property type="term" value="P:GPI anchor biosynthetic process"/>
    <property type="evidence" value="ECO:0007669"/>
    <property type="project" value="InterPro"/>
</dbReference>
<evidence type="ECO:0000313" key="5">
    <source>
        <dbReference type="EMBL" id="CAB3996414.1"/>
    </source>
</evidence>
<dbReference type="GO" id="GO:0005783">
    <property type="term" value="C:endoplasmic reticulum"/>
    <property type="evidence" value="ECO:0007669"/>
    <property type="project" value="TreeGrafter"/>
</dbReference>
<reference evidence="5" key="1">
    <citation type="submission" date="2020-04" db="EMBL/GenBank/DDBJ databases">
        <authorList>
            <person name="Alioto T."/>
            <person name="Alioto T."/>
            <person name="Gomez Garrido J."/>
        </authorList>
    </citation>
    <scope>NUCLEOTIDE SEQUENCE</scope>
    <source>
        <strain evidence="5">A484AB</strain>
    </source>
</reference>
<proteinExistence type="predicted"/>
<accession>A0A7D9DZF1</accession>
<sequence length="335" mass="39180">MVLSRGWAVKNWRLLLCTILGILIIGEYLIYFIVAMSWNVPTKKSKHDLKVLFVSDPQIQGFQFELSGIYGHITRWDVCHYLKKTFGYAVNQVEPDVVVLLGDLLDEGYVSSDEKFLQYKEWFEDIYTVPSSVKRIHLAGDNDIGGESEPIEANLLTRHEKYFGPTNEIIKFNNWQFLKLSTLSFLRYFRFTTADERRIFDNLNMFMTSSVTKLDENKHTLVLSHLPLGYWDPHFALKVLNNINPRVIFTGHDHKPKYRMYKVGSFSTEEHVVPTCSYRMGTIDMGFGVAMLGENGSFHYTVLKLPRRYFFLYFYIVACTFSLLYIILFRKKRTT</sequence>
<evidence type="ECO:0000256" key="2">
    <source>
        <dbReference type="ARBA" id="ARBA00022692"/>
    </source>
</evidence>
<dbReference type="OrthoDB" id="5977743at2759"/>
<dbReference type="SUPFAM" id="SSF56300">
    <property type="entry name" value="Metallo-dependent phosphatases"/>
    <property type="match status" value="1"/>
</dbReference>
<keyword evidence="3" id="KW-1133">Transmembrane helix</keyword>
<dbReference type="Proteomes" id="UP001152795">
    <property type="component" value="Unassembled WGS sequence"/>
</dbReference>
<comment type="subcellular location">
    <subcellularLocation>
        <location evidence="1">Membrane</location>
        <topology evidence="1">Multi-pass membrane protein</topology>
    </subcellularLocation>
</comment>
<dbReference type="PANTHER" id="PTHR13315:SF4">
    <property type="entry name" value="METALLOPHOSPHOESTERASE, ISOFORM E"/>
    <property type="match status" value="1"/>
</dbReference>
<dbReference type="Pfam" id="PF00149">
    <property type="entry name" value="Metallophos"/>
    <property type="match status" value="1"/>
</dbReference>
<evidence type="ECO:0000313" key="6">
    <source>
        <dbReference type="Proteomes" id="UP001152795"/>
    </source>
</evidence>
<dbReference type="PANTHER" id="PTHR13315">
    <property type="entry name" value="METALLO PHOSPHOESTERASE RELATED"/>
    <property type="match status" value="1"/>
</dbReference>
<dbReference type="Gene3D" id="3.60.21.10">
    <property type="match status" value="1"/>
</dbReference>
<evidence type="ECO:0000256" key="4">
    <source>
        <dbReference type="ARBA" id="ARBA00023136"/>
    </source>
</evidence>
<keyword evidence="4" id="KW-0472">Membrane</keyword>
<organism evidence="5 6">
    <name type="scientific">Paramuricea clavata</name>
    <name type="common">Red gorgonian</name>
    <name type="synonym">Violescent sea-whip</name>
    <dbReference type="NCBI Taxonomy" id="317549"/>
    <lineage>
        <taxon>Eukaryota</taxon>
        <taxon>Metazoa</taxon>
        <taxon>Cnidaria</taxon>
        <taxon>Anthozoa</taxon>
        <taxon>Octocorallia</taxon>
        <taxon>Malacalcyonacea</taxon>
        <taxon>Plexauridae</taxon>
        <taxon>Paramuricea</taxon>
    </lineage>
</organism>
<name>A0A7D9DZF1_PARCT</name>